<dbReference type="PANTHER" id="PTHR47932:SF44">
    <property type="entry name" value="MIOREX COMPLEX COMPONENT 1"/>
    <property type="match status" value="1"/>
</dbReference>
<evidence type="ECO:0000256" key="2">
    <source>
        <dbReference type="SAM" id="MobiDB-lite"/>
    </source>
</evidence>
<dbReference type="Proteomes" id="UP000266188">
    <property type="component" value="Unassembled WGS sequence"/>
</dbReference>
<proteinExistence type="predicted"/>
<evidence type="ECO:0000313" key="3">
    <source>
        <dbReference type="EMBL" id="RJE24096.1"/>
    </source>
</evidence>
<gene>
    <name evidence="3" type="ORF">PHISCL_03585</name>
</gene>
<keyword evidence="4" id="KW-1185">Reference proteome</keyword>
<feature type="compositionally biased region" description="Polar residues" evidence="2">
    <location>
        <begin position="117"/>
        <end position="126"/>
    </location>
</feature>
<feature type="compositionally biased region" description="Basic and acidic residues" evidence="2">
    <location>
        <begin position="100"/>
        <end position="114"/>
    </location>
</feature>
<sequence length="919" mass="104679">MISKSSNGTSAVPSRNALRALRNIALAGSTLGTFCAAAAITYDIHRRIRVAERIVENKRTLHASAPQYDATAAARRLGKMMEAAEAGEFMGIASLKDEELRPRRKKTADVEGHGKTHNGSPGSNNLVEDHNDLTRSNSFLDSLGLSLHRTVHDDKKGKQLKPESFHSEMRINSFDQVKFNTIRQQSDSKQDSSTTLPIRPFQTRALSLAQEMIAFLDQGRAIEAAQLFIDAYTEEGISYTILDLVEETFYMNCKQQNVFIARSVFMRLDQLNRVSPTMWATLMLALAKKGCIESVATLYTDYIGRFQLPPVLVDIVIRCLVESQRLTAAKKLLFENLRIDRNCGLCGAFLAGIWRKTRSIELINGQLAKILNILPRIGKRPSEKLFNPVLKAYIEFGRLTDAEAMVNDMATKHNIRIVCRTKGLLVFGKALNCDWEGVKQGLQEMHDCGMTRNTRDFIQIFDRIFLEYWVSHSGVETRDFVFYYIDNFGIQPDRVLYKHILEAFVEKGDPNMIHEFSTMIHERGWKIPFSEKEFLEILRLRRLALEESPVGFWQMLQAARSKYGSAATSNRVLGYDQRSLPSTDVNKMPFTGAPLPWYERSIEQGLTAPRRADQYQKLTKQMAYSIQVGRIPEALASFAIAKRAGFCMSQPHIELAVIATLLEYGLHAAQNFLETESSVIQGLFKTYPELFDQIAEGVPEEELVQTAVFRFYQLSESTKYMKVRHHITVTTSRRLMLANKPDLALDLLISVYMSRYRRELDFGGVCMKMLIRAFAKLNQLQGIRWCILTGLSRTTAVSHEFVAEVRLVLAGLRRTLSATDGPKLEYLEQIGDMLEKSQSDSGTWTVHTNPHLKRSSRHKLRRTNDEKLLFRKSDIARTIESWDEEYELEAALGRIDSHPRTTEWDESRFLKEEILYGSL</sequence>
<keyword evidence="1" id="KW-0677">Repeat</keyword>
<organism evidence="3 4">
    <name type="scientific">Aspergillus sclerotialis</name>
    <dbReference type="NCBI Taxonomy" id="2070753"/>
    <lineage>
        <taxon>Eukaryota</taxon>
        <taxon>Fungi</taxon>
        <taxon>Dikarya</taxon>
        <taxon>Ascomycota</taxon>
        <taxon>Pezizomycotina</taxon>
        <taxon>Eurotiomycetes</taxon>
        <taxon>Eurotiomycetidae</taxon>
        <taxon>Eurotiales</taxon>
        <taxon>Aspergillaceae</taxon>
        <taxon>Aspergillus</taxon>
        <taxon>Aspergillus subgen. Polypaecilum</taxon>
    </lineage>
</organism>
<reference evidence="4" key="1">
    <citation type="submission" date="2017-02" db="EMBL/GenBank/DDBJ databases">
        <authorList>
            <person name="Tafer H."/>
            <person name="Lopandic K."/>
        </authorList>
    </citation>
    <scope>NUCLEOTIDE SEQUENCE [LARGE SCALE GENOMIC DNA]</scope>
    <source>
        <strain evidence="4">CBS 366.77</strain>
    </source>
</reference>
<dbReference type="Gene3D" id="1.25.40.10">
    <property type="entry name" value="Tetratricopeptide repeat domain"/>
    <property type="match status" value="1"/>
</dbReference>
<dbReference type="InterPro" id="IPR011990">
    <property type="entry name" value="TPR-like_helical_dom_sf"/>
</dbReference>
<evidence type="ECO:0000256" key="1">
    <source>
        <dbReference type="ARBA" id="ARBA00022737"/>
    </source>
</evidence>
<comment type="caution">
    <text evidence="3">The sequence shown here is derived from an EMBL/GenBank/DDBJ whole genome shotgun (WGS) entry which is preliminary data.</text>
</comment>
<name>A0A3A2ZM36_9EURO</name>
<evidence type="ECO:0000313" key="4">
    <source>
        <dbReference type="Proteomes" id="UP000266188"/>
    </source>
</evidence>
<dbReference type="PANTHER" id="PTHR47932">
    <property type="entry name" value="ATPASE EXPRESSION PROTEIN 3"/>
    <property type="match status" value="1"/>
</dbReference>
<dbReference type="EMBL" id="MVGC01000094">
    <property type="protein sequence ID" value="RJE24096.1"/>
    <property type="molecule type" value="Genomic_DNA"/>
</dbReference>
<dbReference type="AlphaFoldDB" id="A0A3A2ZM36"/>
<dbReference type="STRING" id="2070753.A0A3A2ZM36"/>
<feature type="region of interest" description="Disordered" evidence="2">
    <location>
        <begin position="100"/>
        <end position="131"/>
    </location>
</feature>
<accession>A0A3A2ZM36</accession>
<dbReference type="OrthoDB" id="3026777at2759"/>
<protein>
    <submittedName>
        <fullName evidence="3">Pentatricopeptide repeat protein</fullName>
    </submittedName>
</protein>